<proteinExistence type="predicted"/>
<reference evidence="2" key="1">
    <citation type="submission" date="2020-09" db="EMBL/GenBank/DDBJ databases">
        <title>A novel bacterium of genus Hazenella, isolated from South China Sea.</title>
        <authorList>
            <person name="Huang H."/>
            <person name="Mo K."/>
            <person name="Hu Y."/>
        </authorList>
    </citation>
    <scope>NUCLEOTIDE SEQUENCE</scope>
    <source>
        <strain evidence="2">IB182357</strain>
    </source>
</reference>
<evidence type="ECO:0000256" key="1">
    <source>
        <dbReference type="SAM" id="MobiDB-lite"/>
    </source>
</evidence>
<evidence type="ECO:0000313" key="3">
    <source>
        <dbReference type="Proteomes" id="UP000661691"/>
    </source>
</evidence>
<dbReference type="Proteomes" id="UP000661691">
    <property type="component" value="Unassembled WGS sequence"/>
</dbReference>
<dbReference type="RefSeq" id="WP_191142678.1">
    <property type="nucleotide sequence ID" value="NZ_JACXAH010000033.1"/>
</dbReference>
<comment type="caution">
    <text evidence="2">The sequence shown here is derived from an EMBL/GenBank/DDBJ whole genome shotgun (WGS) entry which is preliminary data.</text>
</comment>
<dbReference type="AlphaFoldDB" id="A0A926RYN5"/>
<name>A0A926RYN5_9BACL</name>
<dbReference type="EMBL" id="JACXAH010000033">
    <property type="protein sequence ID" value="MBD1373681.1"/>
    <property type="molecule type" value="Genomic_DNA"/>
</dbReference>
<keyword evidence="3" id="KW-1185">Reference proteome</keyword>
<feature type="region of interest" description="Disordered" evidence="1">
    <location>
        <begin position="59"/>
        <end position="82"/>
    </location>
</feature>
<protein>
    <submittedName>
        <fullName evidence="2">Uncharacterized protein</fullName>
    </submittedName>
</protein>
<sequence>MSIGNKKSNLNISTGNIEHGIYFKNKRGGDAHIVAFEFPGWFHEMVEESAVDQNKYILNPRNQNGTAPKIVDPSTSGDSYEFPRPWQEWKEEHAYNARVIK</sequence>
<evidence type="ECO:0000313" key="2">
    <source>
        <dbReference type="EMBL" id="MBD1373681.1"/>
    </source>
</evidence>
<gene>
    <name evidence="2" type="ORF">IC620_15145</name>
</gene>
<organism evidence="2 3">
    <name type="scientific">Polycladospora coralii</name>
    <dbReference type="NCBI Taxonomy" id="2771432"/>
    <lineage>
        <taxon>Bacteria</taxon>
        <taxon>Bacillati</taxon>
        <taxon>Bacillota</taxon>
        <taxon>Bacilli</taxon>
        <taxon>Bacillales</taxon>
        <taxon>Thermoactinomycetaceae</taxon>
        <taxon>Polycladospora</taxon>
    </lineage>
</organism>
<accession>A0A926RYN5</accession>